<sequence length="146" mass="15435">MLSIWSRPMSPTAFQRANLSTLTVGTTYASSSQWETAIDCTSAEPTRTIPRIGSSMRTSPTCHATPSCRASAWASPSAPTTQRTTPRPSGWSTATPETSPDSIPEPTRSSPRRTPSSSGPTCTTTPRAARSTASRGRSSTTPSGWT</sequence>
<feature type="compositionally biased region" description="Polar residues" evidence="1">
    <location>
        <begin position="80"/>
        <end position="101"/>
    </location>
</feature>
<feature type="compositionally biased region" description="Polar residues" evidence="1">
    <location>
        <begin position="55"/>
        <end position="64"/>
    </location>
</feature>
<dbReference type="EMBL" id="CAACVG010005078">
    <property type="protein sequence ID" value="VEN38912.1"/>
    <property type="molecule type" value="Genomic_DNA"/>
</dbReference>
<protein>
    <submittedName>
        <fullName evidence="2">Uncharacterized protein</fullName>
    </submittedName>
</protein>
<dbReference type="Proteomes" id="UP000410492">
    <property type="component" value="Unassembled WGS sequence"/>
</dbReference>
<name>A0A653BTI3_CALMS</name>
<organism evidence="2 3">
    <name type="scientific">Callosobruchus maculatus</name>
    <name type="common">Southern cowpea weevil</name>
    <name type="synonym">Pulse bruchid</name>
    <dbReference type="NCBI Taxonomy" id="64391"/>
    <lineage>
        <taxon>Eukaryota</taxon>
        <taxon>Metazoa</taxon>
        <taxon>Ecdysozoa</taxon>
        <taxon>Arthropoda</taxon>
        <taxon>Hexapoda</taxon>
        <taxon>Insecta</taxon>
        <taxon>Pterygota</taxon>
        <taxon>Neoptera</taxon>
        <taxon>Endopterygota</taxon>
        <taxon>Coleoptera</taxon>
        <taxon>Polyphaga</taxon>
        <taxon>Cucujiformia</taxon>
        <taxon>Chrysomeloidea</taxon>
        <taxon>Chrysomelidae</taxon>
        <taxon>Bruchinae</taxon>
        <taxon>Bruchini</taxon>
        <taxon>Callosobruchus</taxon>
    </lineage>
</organism>
<feature type="compositionally biased region" description="Low complexity" evidence="1">
    <location>
        <begin position="102"/>
        <end position="146"/>
    </location>
</feature>
<proteinExistence type="predicted"/>
<evidence type="ECO:0000256" key="1">
    <source>
        <dbReference type="SAM" id="MobiDB-lite"/>
    </source>
</evidence>
<reference evidence="2 3" key="1">
    <citation type="submission" date="2019-01" db="EMBL/GenBank/DDBJ databases">
        <authorList>
            <person name="Sayadi A."/>
        </authorList>
    </citation>
    <scope>NUCLEOTIDE SEQUENCE [LARGE SCALE GENOMIC DNA]</scope>
</reference>
<evidence type="ECO:0000313" key="3">
    <source>
        <dbReference type="Proteomes" id="UP000410492"/>
    </source>
</evidence>
<feature type="region of interest" description="Disordered" evidence="1">
    <location>
        <begin position="45"/>
        <end position="146"/>
    </location>
</feature>
<feature type="compositionally biased region" description="Low complexity" evidence="1">
    <location>
        <begin position="66"/>
        <end position="79"/>
    </location>
</feature>
<accession>A0A653BTI3</accession>
<gene>
    <name evidence="2" type="ORF">CALMAC_LOCUS3643</name>
</gene>
<keyword evidence="3" id="KW-1185">Reference proteome</keyword>
<dbReference type="AlphaFoldDB" id="A0A653BTI3"/>
<feature type="non-terminal residue" evidence="2">
    <location>
        <position position="146"/>
    </location>
</feature>
<evidence type="ECO:0000313" key="2">
    <source>
        <dbReference type="EMBL" id="VEN38912.1"/>
    </source>
</evidence>